<evidence type="ECO:0000313" key="3">
    <source>
        <dbReference type="Proteomes" id="UP000655225"/>
    </source>
</evidence>
<keyword evidence="1" id="KW-0472">Membrane</keyword>
<dbReference type="PANTHER" id="PTHR34189">
    <property type="entry name" value="TRANSMEMBRANE PROTEIN"/>
    <property type="match status" value="1"/>
</dbReference>
<reference evidence="2 3" key="1">
    <citation type="submission" date="2020-04" db="EMBL/GenBank/DDBJ databases">
        <title>Plant Genome Project.</title>
        <authorList>
            <person name="Zhang R.-G."/>
        </authorList>
    </citation>
    <scope>NUCLEOTIDE SEQUENCE [LARGE SCALE GENOMIC DNA]</scope>
    <source>
        <strain evidence="2">YNK0</strain>
        <tissue evidence="2">Leaf</tissue>
    </source>
</reference>
<dbReference type="PANTHER" id="PTHR34189:SF10">
    <property type="entry name" value="TRANSMEMBRANE PROTEIN"/>
    <property type="match status" value="1"/>
</dbReference>
<sequence>MYRSASTSRASDEFSINLSPATKGSPGLKMAGSDNLPIYNPISDATKKETTSHLRSSGENAVHLIPVVLIICAFILWVFSHPAVDGMNKPGLIVVSMKGLNIDGHDNRTGSESDTKMKDLVQPEQIGNGKARRFILANKFG</sequence>
<protein>
    <submittedName>
        <fullName evidence="2">Uncharacterized protein</fullName>
    </submittedName>
</protein>
<gene>
    <name evidence="2" type="ORF">HHK36_021501</name>
</gene>
<keyword evidence="1" id="KW-1133">Transmembrane helix</keyword>
<dbReference type="OMA" id="NIDGHDN"/>
<dbReference type="AlphaFoldDB" id="A0A834YS95"/>
<keyword evidence="1" id="KW-0812">Transmembrane</keyword>
<comment type="caution">
    <text evidence="2">The sequence shown here is derived from an EMBL/GenBank/DDBJ whole genome shotgun (WGS) entry which is preliminary data.</text>
</comment>
<dbReference type="EMBL" id="JABCRI010000015">
    <property type="protein sequence ID" value="KAF8393260.1"/>
    <property type="molecule type" value="Genomic_DNA"/>
</dbReference>
<name>A0A834YS95_TETSI</name>
<feature type="transmembrane region" description="Helical" evidence="1">
    <location>
        <begin position="61"/>
        <end position="79"/>
    </location>
</feature>
<evidence type="ECO:0000256" key="1">
    <source>
        <dbReference type="SAM" id="Phobius"/>
    </source>
</evidence>
<organism evidence="2 3">
    <name type="scientific">Tetracentron sinense</name>
    <name type="common">Spur-leaf</name>
    <dbReference type="NCBI Taxonomy" id="13715"/>
    <lineage>
        <taxon>Eukaryota</taxon>
        <taxon>Viridiplantae</taxon>
        <taxon>Streptophyta</taxon>
        <taxon>Embryophyta</taxon>
        <taxon>Tracheophyta</taxon>
        <taxon>Spermatophyta</taxon>
        <taxon>Magnoliopsida</taxon>
        <taxon>Trochodendrales</taxon>
        <taxon>Trochodendraceae</taxon>
        <taxon>Tetracentron</taxon>
    </lineage>
</organism>
<dbReference type="Proteomes" id="UP000655225">
    <property type="component" value="Unassembled WGS sequence"/>
</dbReference>
<keyword evidence="3" id="KW-1185">Reference proteome</keyword>
<dbReference type="OrthoDB" id="759788at2759"/>
<proteinExistence type="predicted"/>
<accession>A0A834YS95</accession>
<evidence type="ECO:0000313" key="2">
    <source>
        <dbReference type="EMBL" id="KAF8393260.1"/>
    </source>
</evidence>